<dbReference type="EMBL" id="CP107006">
    <property type="protein sequence ID" value="UYQ94939.1"/>
    <property type="molecule type" value="Genomic_DNA"/>
</dbReference>
<dbReference type="Gene3D" id="3.30.1240.10">
    <property type="match status" value="1"/>
</dbReference>
<dbReference type="SUPFAM" id="SSF56784">
    <property type="entry name" value="HAD-like"/>
    <property type="match status" value="1"/>
</dbReference>
<proteinExistence type="predicted"/>
<reference evidence="1" key="1">
    <citation type="submission" date="2022-10" db="EMBL/GenBank/DDBJ databases">
        <title>Chitinophaga sp. nov., isolated from soil.</title>
        <authorList>
            <person name="Jeon C.O."/>
        </authorList>
    </citation>
    <scope>NUCLEOTIDE SEQUENCE</scope>
    <source>
        <strain evidence="1">R8</strain>
    </source>
</reference>
<organism evidence="1 2">
    <name type="scientific">Chitinophaga horti</name>
    <dbReference type="NCBI Taxonomy" id="2920382"/>
    <lineage>
        <taxon>Bacteria</taxon>
        <taxon>Pseudomonadati</taxon>
        <taxon>Bacteroidota</taxon>
        <taxon>Chitinophagia</taxon>
        <taxon>Chitinophagales</taxon>
        <taxon>Chitinophagaceae</taxon>
        <taxon>Chitinophaga</taxon>
    </lineage>
</organism>
<evidence type="ECO:0000313" key="1">
    <source>
        <dbReference type="EMBL" id="UYQ94939.1"/>
    </source>
</evidence>
<dbReference type="Pfam" id="PF08282">
    <property type="entry name" value="Hydrolase_3"/>
    <property type="match status" value="1"/>
</dbReference>
<dbReference type="GO" id="GO:0016787">
    <property type="term" value="F:hydrolase activity"/>
    <property type="evidence" value="ECO:0007669"/>
    <property type="project" value="UniProtKB-KW"/>
</dbReference>
<dbReference type="InterPro" id="IPR006379">
    <property type="entry name" value="HAD-SF_hydro_IIB"/>
</dbReference>
<dbReference type="NCBIfam" id="TIGR00099">
    <property type="entry name" value="Cof-subfamily"/>
    <property type="match status" value="1"/>
</dbReference>
<gene>
    <name evidence="1" type="ORF">MKQ68_07510</name>
</gene>
<dbReference type="Gene3D" id="3.40.50.1000">
    <property type="entry name" value="HAD superfamily/HAD-like"/>
    <property type="match status" value="1"/>
</dbReference>
<sequence length="267" mass="30198">MIKLIVTDLDGTLLNDQHQVPERFWEIADRLFTNGVKFGIATGRPHFSITESFGAIMNDIYAISDNGSFIVHQQTEILTKPLPSDLVKQLVITARQVPGAWPVLCGKEQWYIETSDEALIEHIRIYHKQYTIVDDLTKVDEVILKMSVCDLAGAEQNTYPYFKHFENELQVATGGSIWLDVTRPDANKGEAVRMLQKLHGITPEETLVFGDFMNDYEMMKAATHSYAMKNAYPKIIEAANFVTEKDNNEAGVLEVIERLVFKETAAV</sequence>
<dbReference type="Proteomes" id="UP001162741">
    <property type="component" value="Chromosome"/>
</dbReference>
<dbReference type="CDD" id="cd07518">
    <property type="entry name" value="HAD_YbiV-Like"/>
    <property type="match status" value="1"/>
</dbReference>
<dbReference type="NCBIfam" id="TIGR01484">
    <property type="entry name" value="HAD-SF-IIB"/>
    <property type="match status" value="1"/>
</dbReference>
<protein>
    <submittedName>
        <fullName evidence="1">Cof-type HAD-IIB family hydrolase</fullName>
    </submittedName>
</protein>
<dbReference type="PROSITE" id="PS01228">
    <property type="entry name" value="COF_1"/>
    <property type="match status" value="1"/>
</dbReference>
<dbReference type="SFLD" id="SFLDG01140">
    <property type="entry name" value="C2.B:_Phosphomannomutase_and_P"/>
    <property type="match status" value="1"/>
</dbReference>
<dbReference type="InterPro" id="IPR000150">
    <property type="entry name" value="Cof"/>
</dbReference>
<dbReference type="RefSeq" id="WP_244838331.1">
    <property type="nucleotide sequence ID" value="NZ_CP107006.1"/>
</dbReference>
<keyword evidence="2" id="KW-1185">Reference proteome</keyword>
<dbReference type="PANTHER" id="PTHR10000:SF8">
    <property type="entry name" value="HAD SUPERFAMILY HYDROLASE-LIKE, TYPE 3"/>
    <property type="match status" value="1"/>
</dbReference>
<evidence type="ECO:0000313" key="2">
    <source>
        <dbReference type="Proteomes" id="UP001162741"/>
    </source>
</evidence>
<dbReference type="PANTHER" id="PTHR10000">
    <property type="entry name" value="PHOSPHOSERINE PHOSPHATASE"/>
    <property type="match status" value="1"/>
</dbReference>
<name>A0ABY6J5H6_9BACT</name>
<dbReference type="InterPro" id="IPR036412">
    <property type="entry name" value="HAD-like_sf"/>
</dbReference>
<dbReference type="SFLD" id="SFLDS00003">
    <property type="entry name" value="Haloacid_Dehalogenase"/>
    <property type="match status" value="1"/>
</dbReference>
<dbReference type="InterPro" id="IPR023214">
    <property type="entry name" value="HAD_sf"/>
</dbReference>
<keyword evidence="1" id="KW-0378">Hydrolase</keyword>
<accession>A0ABY6J5H6</accession>